<dbReference type="SUPFAM" id="SSF75304">
    <property type="entry name" value="Amidase signature (AS) enzymes"/>
    <property type="match status" value="1"/>
</dbReference>
<dbReference type="Gene3D" id="3.90.1300.10">
    <property type="entry name" value="Amidase signature (AS) domain"/>
    <property type="match status" value="1"/>
</dbReference>
<evidence type="ECO:0000313" key="3">
    <source>
        <dbReference type="RefSeq" id="XP_005108181.3"/>
    </source>
</evidence>
<dbReference type="InterPro" id="IPR023631">
    <property type="entry name" value="Amidase_dom"/>
</dbReference>
<dbReference type="Pfam" id="PF01425">
    <property type="entry name" value="Amidase"/>
    <property type="match status" value="1"/>
</dbReference>
<name>A0ABM0K3X8_APLCA</name>
<dbReference type="RefSeq" id="XP_005108181.3">
    <property type="nucleotide sequence ID" value="XM_005108124.3"/>
</dbReference>
<accession>A0ABM0K3X8</accession>
<dbReference type="GeneID" id="101864552"/>
<protein>
    <submittedName>
        <fullName evidence="3">Fatty-acid amide hydrolase 1</fullName>
    </submittedName>
</protein>
<evidence type="ECO:0000259" key="1">
    <source>
        <dbReference type="Pfam" id="PF01425"/>
    </source>
</evidence>
<dbReference type="PANTHER" id="PTHR45847:SF6">
    <property type="entry name" value="FATTY ACID AMIDE HYDROLASE"/>
    <property type="match status" value="1"/>
</dbReference>
<evidence type="ECO:0000313" key="2">
    <source>
        <dbReference type="Proteomes" id="UP000694888"/>
    </source>
</evidence>
<keyword evidence="3" id="KW-0378">Hydrolase</keyword>
<proteinExistence type="predicted"/>
<dbReference type="InterPro" id="IPR052096">
    <property type="entry name" value="Endocannabinoid_amidase"/>
</dbReference>
<dbReference type="GO" id="GO:0016787">
    <property type="term" value="F:hydrolase activity"/>
    <property type="evidence" value="ECO:0007669"/>
    <property type="project" value="UniProtKB-KW"/>
</dbReference>
<organism evidence="2 3">
    <name type="scientific">Aplysia californica</name>
    <name type="common">California sea hare</name>
    <dbReference type="NCBI Taxonomy" id="6500"/>
    <lineage>
        <taxon>Eukaryota</taxon>
        <taxon>Metazoa</taxon>
        <taxon>Spiralia</taxon>
        <taxon>Lophotrochozoa</taxon>
        <taxon>Mollusca</taxon>
        <taxon>Gastropoda</taxon>
        <taxon>Heterobranchia</taxon>
        <taxon>Euthyneura</taxon>
        <taxon>Tectipleura</taxon>
        <taxon>Aplysiida</taxon>
        <taxon>Aplysioidea</taxon>
        <taxon>Aplysiidae</taxon>
        <taxon>Aplysia</taxon>
    </lineage>
</organism>
<keyword evidence="2" id="KW-1185">Reference proteome</keyword>
<reference evidence="3" key="1">
    <citation type="submission" date="2025-08" db="UniProtKB">
        <authorList>
            <consortium name="RefSeq"/>
        </authorList>
    </citation>
    <scope>IDENTIFICATION</scope>
</reference>
<dbReference type="InterPro" id="IPR036928">
    <property type="entry name" value="AS_sf"/>
</dbReference>
<dbReference type="Proteomes" id="UP000694888">
    <property type="component" value="Unplaced"/>
</dbReference>
<feature type="domain" description="Amidase" evidence="1">
    <location>
        <begin position="16"/>
        <end position="271"/>
    </location>
</feature>
<sequence length="284" mass="32179">MSPEMLELDPSLPHLPFNEKEFEKTDRLRIGYFTFDGVSKCQPSNVRAVMEAKSALEKEGHELVPFDFPTLMGRAYPSGDYFLRLVVADRSVQLAKLLANDRVEPAIQGAVNTSKLPAWFYRLLKKVVGDKDRHKADMFSACIGFNSMDEYFDHVGDYMVWKEAFTQLWRDHKLDAVICPVFPSPPVLKEIMLRVSSISTYCRLFNSLNYPAGVIPVTKVTQEDLDRAADPDVFSPDTEMEKLLLESSRNAQGLSVGVQCAALPFQEEKCLRVMRELEKGLGKM</sequence>
<gene>
    <name evidence="3" type="primary">LOC101864552</name>
</gene>
<dbReference type="PANTHER" id="PTHR45847">
    <property type="entry name" value="FATTY ACID AMIDE HYDROLASE"/>
    <property type="match status" value="1"/>
</dbReference>